<evidence type="ECO:0000256" key="1">
    <source>
        <dbReference type="ARBA" id="ARBA00022679"/>
    </source>
</evidence>
<dbReference type="AlphaFoldDB" id="A0AAN9QHM5"/>
<evidence type="ECO:0000256" key="2">
    <source>
        <dbReference type="ARBA" id="ARBA00022786"/>
    </source>
</evidence>
<dbReference type="GO" id="GO:0061631">
    <property type="term" value="F:ubiquitin conjugating enzyme activity"/>
    <property type="evidence" value="ECO:0007669"/>
    <property type="project" value="TreeGrafter"/>
</dbReference>
<dbReference type="Proteomes" id="UP001374584">
    <property type="component" value="Unassembled WGS sequence"/>
</dbReference>
<feature type="region of interest" description="Disordered" evidence="3">
    <location>
        <begin position="133"/>
        <end position="181"/>
    </location>
</feature>
<dbReference type="Gene3D" id="3.10.110.10">
    <property type="entry name" value="Ubiquitin Conjugating Enzyme"/>
    <property type="match status" value="1"/>
</dbReference>
<comment type="caution">
    <text evidence="4">The sequence shown here is derived from an EMBL/GenBank/DDBJ whole genome shotgun (WGS) entry which is preliminary data.</text>
</comment>
<sequence>MLIISISDVYQKRLDKKSFFNEPDVVPSEKNSRAYNENVFLITCVTSFHLLQRPPRNFEAFIGDHFRRQAFSILTAGKYASGRVGVGYYGCDLRFLMIQVSRSFIERMMVLYPRLLEAFRRNGASLEGLGEQLEVESQESEKKEKEQWSLQKDSGKDQTGFRKFGKNKINETQGRNHGLEN</sequence>
<keyword evidence="2" id="KW-0833">Ubl conjugation pathway</keyword>
<dbReference type="InterPro" id="IPR016135">
    <property type="entry name" value="UBQ-conjugating_enzyme/RWD"/>
</dbReference>
<gene>
    <name evidence="4" type="ORF">VNO80_26972</name>
</gene>
<organism evidence="4 5">
    <name type="scientific">Phaseolus coccineus</name>
    <name type="common">Scarlet runner bean</name>
    <name type="synonym">Phaseolus multiflorus</name>
    <dbReference type="NCBI Taxonomy" id="3886"/>
    <lineage>
        <taxon>Eukaryota</taxon>
        <taxon>Viridiplantae</taxon>
        <taxon>Streptophyta</taxon>
        <taxon>Embryophyta</taxon>
        <taxon>Tracheophyta</taxon>
        <taxon>Spermatophyta</taxon>
        <taxon>Magnoliopsida</taxon>
        <taxon>eudicotyledons</taxon>
        <taxon>Gunneridae</taxon>
        <taxon>Pentapetalae</taxon>
        <taxon>rosids</taxon>
        <taxon>fabids</taxon>
        <taxon>Fabales</taxon>
        <taxon>Fabaceae</taxon>
        <taxon>Papilionoideae</taxon>
        <taxon>50 kb inversion clade</taxon>
        <taxon>NPAAA clade</taxon>
        <taxon>indigoferoid/millettioid clade</taxon>
        <taxon>Phaseoleae</taxon>
        <taxon>Phaseolus</taxon>
    </lineage>
</organism>
<feature type="compositionally biased region" description="Basic and acidic residues" evidence="3">
    <location>
        <begin position="139"/>
        <end position="160"/>
    </location>
</feature>
<dbReference type="PANTHER" id="PTHR46116:SF19">
    <property type="entry name" value="UBIQUITIN-CONJUGATING ENZYME FAMILY PROTEIN"/>
    <property type="match status" value="1"/>
</dbReference>
<proteinExistence type="predicted"/>
<accession>A0AAN9QHM5</accession>
<name>A0AAN9QHM5_PHACN</name>
<reference evidence="4 5" key="1">
    <citation type="submission" date="2024-01" db="EMBL/GenBank/DDBJ databases">
        <title>The genomes of 5 underutilized Papilionoideae crops provide insights into root nodulation and disease resistanc.</title>
        <authorList>
            <person name="Jiang F."/>
        </authorList>
    </citation>
    <scope>NUCLEOTIDE SEQUENCE [LARGE SCALE GENOMIC DNA]</scope>
    <source>
        <strain evidence="4">JINMINGXINNONG_FW02</strain>
        <tissue evidence="4">Leaves</tissue>
    </source>
</reference>
<dbReference type="EMBL" id="JAYMYR010000010">
    <property type="protein sequence ID" value="KAK7335196.1"/>
    <property type="molecule type" value="Genomic_DNA"/>
</dbReference>
<evidence type="ECO:0000313" key="4">
    <source>
        <dbReference type="EMBL" id="KAK7335196.1"/>
    </source>
</evidence>
<evidence type="ECO:0000313" key="5">
    <source>
        <dbReference type="Proteomes" id="UP001374584"/>
    </source>
</evidence>
<protein>
    <submittedName>
        <fullName evidence="4">Uncharacterized protein</fullName>
    </submittedName>
</protein>
<evidence type="ECO:0000256" key="3">
    <source>
        <dbReference type="SAM" id="MobiDB-lite"/>
    </source>
</evidence>
<keyword evidence="1" id="KW-0808">Transferase</keyword>
<dbReference type="PANTHER" id="PTHR46116">
    <property type="entry name" value="(E3-INDEPENDENT) E2 UBIQUITIN-CONJUGATING ENZYME"/>
    <property type="match status" value="1"/>
</dbReference>
<keyword evidence="5" id="KW-1185">Reference proteome</keyword>